<organism evidence="2 3">
    <name type="scientific">Ammonicoccus fulvus</name>
    <dbReference type="NCBI Taxonomy" id="3138240"/>
    <lineage>
        <taxon>Bacteria</taxon>
        <taxon>Bacillati</taxon>
        <taxon>Actinomycetota</taxon>
        <taxon>Actinomycetes</taxon>
        <taxon>Propionibacteriales</taxon>
        <taxon>Propionibacteriaceae</taxon>
        <taxon>Ammonicoccus</taxon>
    </lineage>
</organism>
<evidence type="ECO:0000313" key="3">
    <source>
        <dbReference type="Proteomes" id="UP001442841"/>
    </source>
</evidence>
<gene>
    <name evidence="2" type="ORF">AADG42_14260</name>
</gene>
<keyword evidence="1" id="KW-0472">Membrane</keyword>
<protein>
    <recommendedName>
        <fullName evidence="4">ATP synthase subunit I</fullName>
    </recommendedName>
</protein>
<name>A0ABZ3FQQ2_9ACTN</name>
<evidence type="ECO:0000313" key="2">
    <source>
        <dbReference type="EMBL" id="XAN08416.1"/>
    </source>
</evidence>
<evidence type="ECO:0000256" key="1">
    <source>
        <dbReference type="SAM" id="Phobius"/>
    </source>
</evidence>
<feature type="transmembrane region" description="Helical" evidence="1">
    <location>
        <begin position="84"/>
        <end position="102"/>
    </location>
</feature>
<reference evidence="2 3" key="1">
    <citation type="submission" date="2024-04" db="EMBL/GenBank/DDBJ databases">
        <title>Isolation of an actinomycete strain from pig manure.</title>
        <authorList>
            <person name="Gong T."/>
            <person name="Yu Z."/>
            <person name="An M."/>
            <person name="Wei C."/>
            <person name="Yang W."/>
            <person name="Liu L."/>
        </authorList>
    </citation>
    <scope>NUCLEOTIDE SEQUENCE [LARGE SCALE GENOMIC DNA]</scope>
    <source>
        <strain evidence="2 3">ZF39</strain>
    </source>
</reference>
<keyword evidence="1" id="KW-1133">Transmembrane helix</keyword>
<dbReference type="RefSeq" id="WP_425309875.1">
    <property type="nucleotide sequence ID" value="NZ_CP154795.1"/>
</dbReference>
<feature type="transmembrane region" description="Helical" evidence="1">
    <location>
        <begin position="46"/>
        <end position="63"/>
    </location>
</feature>
<dbReference type="EMBL" id="CP154795">
    <property type="protein sequence ID" value="XAN08416.1"/>
    <property type="molecule type" value="Genomic_DNA"/>
</dbReference>
<keyword evidence="3" id="KW-1185">Reference proteome</keyword>
<dbReference type="Proteomes" id="UP001442841">
    <property type="component" value="Chromosome"/>
</dbReference>
<accession>A0ABZ3FQQ2</accession>
<evidence type="ECO:0008006" key="4">
    <source>
        <dbReference type="Google" id="ProtNLM"/>
    </source>
</evidence>
<feature type="transmembrane region" description="Helical" evidence="1">
    <location>
        <begin position="108"/>
        <end position="126"/>
    </location>
</feature>
<sequence length="152" mass="16332">MTDEQSDSTAVPMSAPERQPASAHLSVAGLVGAGFGLALLGTPTMWLVAVVLLFAAVVVYAILQFGLRRRRQHVLSQSARTAHGVRVIVLFLVAFGITRITPPESLRPWYALAGAVIVAIGGYVILRMEETATLREIKAAPKVSDDDDRIEP</sequence>
<proteinExistence type="predicted"/>
<feature type="transmembrane region" description="Helical" evidence="1">
    <location>
        <begin position="21"/>
        <end position="40"/>
    </location>
</feature>
<keyword evidence="1" id="KW-0812">Transmembrane</keyword>